<name>A0ABP3YUV2_9PSEU</name>
<dbReference type="Proteomes" id="UP001499967">
    <property type="component" value="Unassembled WGS sequence"/>
</dbReference>
<proteinExistence type="predicted"/>
<dbReference type="CDD" id="cd03139">
    <property type="entry name" value="GATase1_PfpI_2"/>
    <property type="match status" value="1"/>
</dbReference>
<protein>
    <submittedName>
        <fullName evidence="2">DJ-1/PfpI family protein</fullName>
    </submittedName>
</protein>
<evidence type="ECO:0000313" key="2">
    <source>
        <dbReference type="EMBL" id="GAA0904229.1"/>
    </source>
</evidence>
<dbReference type="Pfam" id="PF01965">
    <property type="entry name" value="DJ-1_PfpI"/>
    <property type="match status" value="1"/>
</dbReference>
<dbReference type="PANTHER" id="PTHR43130:SF2">
    <property type="entry name" value="DJ-1_PFPI DOMAIN-CONTAINING PROTEIN"/>
    <property type="match status" value="1"/>
</dbReference>
<comment type="caution">
    <text evidence="2">The sequence shown here is derived from an EMBL/GenBank/DDBJ whole genome shotgun (WGS) entry which is preliminary data.</text>
</comment>
<feature type="domain" description="DJ-1/PfpI" evidence="1">
    <location>
        <begin position="7"/>
        <end position="165"/>
    </location>
</feature>
<dbReference type="InterPro" id="IPR052158">
    <property type="entry name" value="INH-QAR"/>
</dbReference>
<dbReference type="Gene3D" id="3.40.50.880">
    <property type="match status" value="1"/>
</dbReference>
<dbReference type="RefSeq" id="WP_343946284.1">
    <property type="nucleotide sequence ID" value="NZ_BAAAHP010000260.1"/>
</dbReference>
<dbReference type="PANTHER" id="PTHR43130">
    <property type="entry name" value="ARAC-FAMILY TRANSCRIPTIONAL REGULATOR"/>
    <property type="match status" value="1"/>
</dbReference>
<keyword evidence="3" id="KW-1185">Reference proteome</keyword>
<dbReference type="SUPFAM" id="SSF52317">
    <property type="entry name" value="Class I glutamine amidotransferase-like"/>
    <property type="match status" value="1"/>
</dbReference>
<evidence type="ECO:0000259" key="1">
    <source>
        <dbReference type="Pfam" id="PF01965"/>
    </source>
</evidence>
<sequence>MTKTFDIVFALWPRCAQLDFLGAYEVFAHLPGANLRLASEDGGDLTGALGLPLRDVEKLSDVERCDLLFVGGTADMSAATTPGMLEQLRRLGEDARYVASICTGSLILGQTGLLQGRRSATHWAFLDQLRQYGAIPDPARTVRDGKFWSGGGVTACVDFALELMADIEDATYAQMIQLYIEYNPAPPFGSGHPSTAPAEVIEALRAKFGEKLGRIGGVVPATALT</sequence>
<dbReference type="InterPro" id="IPR029062">
    <property type="entry name" value="Class_I_gatase-like"/>
</dbReference>
<gene>
    <name evidence="2" type="ORF">GCM10009559_72090</name>
</gene>
<dbReference type="EMBL" id="BAAAHP010000260">
    <property type="protein sequence ID" value="GAA0904229.1"/>
    <property type="molecule type" value="Genomic_DNA"/>
</dbReference>
<organism evidence="2 3">
    <name type="scientific">Pseudonocardia zijingensis</name>
    <dbReference type="NCBI Taxonomy" id="153376"/>
    <lineage>
        <taxon>Bacteria</taxon>
        <taxon>Bacillati</taxon>
        <taxon>Actinomycetota</taxon>
        <taxon>Actinomycetes</taxon>
        <taxon>Pseudonocardiales</taxon>
        <taxon>Pseudonocardiaceae</taxon>
        <taxon>Pseudonocardia</taxon>
    </lineage>
</organism>
<reference evidence="3" key="1">
    <citation type="journal article" date="2019" name="Int. J. Syst. Evol. Microbiol.">
        <title>The Global Catalogue of Microorganisms (GCM) 10K type strain sequencing project: providing services to taxonomists for standard genome sequencing and annotation.</title>
        <authorList>
            <consortium name="The Broad Institute Genomics Platform"/>
            <consortium name="The Broad Institute Genome Sequencing Center for Infectious Disease"/>
            <person name="Wu L."/>
            <person name="Ma J."/>
        </authorList>
    </citation>
    <scope>NUCLEOTIDE SEQUENCE [LARGE SCALE GENOMIC DNA]</scope>
    <source>
        <strain evidence="3">JCM 11117</strain>
    </source>
</reference>
<evidence type="ECO:0000313" key="3">
    <source>
        <dbReference type="Proteomes" id="UP001499967"/>
    </source>
</evidence>
<dbReference type="InterPro" id="IPR002818">
    <property type="entry name" value="DJ-1/PfpI"/>
</dbReference>
<accession>A0ABP3YUV2</accession>